<dbReference type="InterPro" id="IPR013783">
    <property type="entry name" value="Ig-like_fold"/>
</dbReference>
<dbReference type="EMBL" id="SMLG01000004">
    <property type="protein sequence ID" value="TDE44882.1"/>
    <property type="molecule type" value="Genomic_DNA"/>
</dbReference>
<dbReference type="InterPro" id="IPR014756">
    <property type="entry name" value="Ig_E-set"/>
</dbReference>
<evidence type="ECO:0000259" key="1">
    <source>
        <dbReference type="Pfam" id="PF01833"/>
    </source>
</evidence>
<accession>A0A4R5F9V6</accession>
<name>A0A4R5F9V6_9FLAO</name>
<proteinExistence type="predicted"/>
<evidence type="ECO:0000313" key="3">
    <source>
        <dbReference type="Proteomes" id="UP000294814"/>
    </source>
</evidence>
<dbReference type="SUPFAM" id="SSF81296">
    <property type="entry name" value="E set domains"/>
    <property type="match status" value="2"/>
</dbReference>
<evidence type="ECO:0000313" key="2">
    <source>
        <dbReference type="EMBL" id="TDE44882.1"/>
    </source>
</evidence>
<reference evidence="2 3" key="1">
    <citation type="submission" date="2019-03" db="EMBL/GenBank/DDBJ databases">
        <title>Novel species of Flavobacterium.</title>
        <authorList>
            <person name="Liu Q."/>
            <person name="Xin Y.-H."/>
        </authorList>
    </citation>
    <scope>NUCLEOTIDE SEQUENCE [LARGE SCALE GENOMIC DNA]</scope>
    <source>
        <strain evidence="2 3">LB3P52</strain>
    </source>
</reference>
<dbReference type="RefSeq" id="WP_131915779.1">
    <property type="nucleotide sequence ID" value="NZ_SMLG01000004.1"/>
</dbReference>
<dbReference type="Gene3D" id="2.60.40.10">
    <property type="entry name" value="Immunoglobulins"/>
    <property type="match status" value="1"/>
</dbReference>
<sequence>MKNTLYKKIFGLISIIFAMVFFACDAGIEVDKTFEEILAAQPTVESFSPTSAPIQSLVTIKGTNLNFVTKAYIGAVEAEIYSRENSSTLIIKVPASAVNGIIRLTTDSGKEASATENVLITYPVPVIESKIPTISIVNEVITITGQNLQVIKRVTFGTVDGIIEYQDNRTLIVKTPNTGPSPLVLAYSYNTVSGEVAVPLESNYTVDIPSPEVTGYPKLMIKNTQVQIGGTDMNLVTGIVFGTRAIATFNVTPTSVSFTPPADLPTGFYVIKLIYGSGMEVLSPQIAYINRDIQTYFNFEAQGMEVISTGVAAQITANKLNGTVDQSPFPNSTNYHHLKMLSPTDNGSSIAFMRFSFATNATWKTAFDAGAFNNNPVLHFWLNTNNTTPTLRLYATSAASKKLVHYNTGGAWKLVAVRLRDLFPTVTASDFVSGNYMRISYLTDNQANVPLEVNADWFIITDEVLTGVGAIDLTSSFN</sequence>
<feature type="domain" description="IPT/TIG" evidence="1">
    <location>
        <begin position="125"/>
        <end position="191"/>
    </location>
</feature>
<dbReference type="InterPro" id="IPR002909">
    <property type="entry name" value="IPT_dom"/>
</dbReference>
<dbReference type="Proteomes" id="UP000294814">
    <property type="component" value="Unassembled WGS sequence"/>
</dbReference>
<dbReference type="OrthoDB" id="1158659at2"/>
<feature type="domain" description="IPT/TIG" evidence="1">
    <location>
        <begin position="42"/>
        <end position="122"/>
    </location>
</feature>
<dbReference type="AlphaFoldDB" id="A0A4R5F9V6"/>
<gene>
    <name evidence="2" type="ORF">E0I26_07005</name>
</gene>
<keyword evidence="3" id="KW-1185">Reference proteome</keyword>
<dbReference type="CDD" id="cd00603">
    <property type="entry name" value="IPT_PCSR"/>
    <property type="match status" value="1"/>
</dbReference>
<dbReference type="PROSITE" id="PS51257">
    <property type="entry name" value="PROKAR_LIPOPROTEIN"/>
    <property type="match status" value="1"/>
</dbReference>
<comment type="caution">
    <text evidence="2">The sequence shown here is derived from an EMBL/GenBank/DDBJ whole genome shotgun (WGS) entry which is preliminary data.</text>
</comment>
<dbReference type="Pfam" id="PF01833">
    <property type="entry name" value="TIG"/>
    <property type="match status" value="2"/>
</dbReference>
<protein>
    <recommendedName>
        <fullName evidence="1">IPT/TIG domain-containing protein</fullName>
    </recommendedName>
</protein>
<organism evidence="2 3">
    <name type="scientific">Flavobacterium rhamnosiphilum</name>
    <dbReference type="NCBI Taxonomy" id="2541724"/>
    <lineage>
        <taxon>Bacteria</taxon>
        <taxon>Pseudomonadati</taxon>
        <taxon>Bacteroidota</taxon>
        <taxon>Flavobacteriia</taxon>
        <taxon>Flavobacteriales</taxon>
        <taxon>Flavobacteriaceae</taxon>
        <taxon>Flavobacterium</taxon>
    </lineage>
</organism>